<proteinExistence type="predicted"/>
<name>A0ABQ3UV79_9CHLR</name>
<protein>
    <submittedName>
        <fullName evidence="1">Uncharacterized protein</fullName>
    </submittedName>
</protein>
<reference evidence="1 2" key="1">
    <citation type="journal article" date="2021" name="Int. J. Syst. Evol. Microbiol.">
        <title>Reticulibacter mediterranei gen. nov., sp. nov., within the new family Reticulibacteraceae fam. nov., and Ktedonospora formicarum gen. nov., sp. nov., Ktedonobacter robiniae sp. nov., Dictyobacter formicarum sp. nov. and Dictyobacter arantiisoli sp. nov., belonging to the class Ktedonobacteria.</title>
        <authorList>
            <person name="Yabe S."/>
            <person name="Zheng Y."/>
            <person name="Wang C.M."/>
            <person name="Sakai Y."/>
            <person name="Abe K."/>
            <person name="Yokota A."/>
            <person name="Donadio S."/>
            <person name="Cavaletti L."/>
            <person name="Monciardini P."/>
        </authorList>
    </citation>
    <scope>NUCLEOTIDE SEQUENCE [LARGE SCALE GENOMIC DNA]</scope>
    <source>
        <strain evidence="1 2">SOSP1-30</strain>
    </source>
</reference>
<keyword evidence="2" id="KW-1185">Reference proteome</keyword>
<dbReference type="EMBL" id="BNJG01000002">
    <property type="protein sequence ID" value="GHO56315.1"/>
    <property type="molecule type" value="Genomic_DNA"/>
</dbReference>
<comment type="caution">
    <text evidence="1">The sequence shown here is derived from an EMBL/GenBank/DDBJ whole genome shotgun (WGS) entry which is preliminary data.</text>
</comment>
<gene>
    <name evidence="1" type="ORF">KSB_47900</name>
</gene>
<evidence type="ECO:0000313" key="1">
    <source>
        <dbReference type="EMBL" id="GHO56315.1"/>
    </source>
</evidence>
<sequence length="109" mass="12249">MTSIWPFSQATSTPSLARIIPARGMTLVERSALEGTMQSLVLQGSALALGIASTLPLHSRHEACNFCYAHHLKTLYVPRHGRSRYAIPRSSYATFPLKKTHYTYKNMRQ</sequence>
<organism evidence="1 2">
    <name type="scientific">Ktedonobacter robiniae</name>
    <dbReference type="NCBI Taxonomy" id="2778365"/>
    <lineage>
        <taxon>Bacteria</taxon>
        <taxon>Bacillati</taxon>
        <taxon>Chloroflexota</taxon>
        <taxon>Ktedonobacteria</taxon>
        <taxon>Ktedonobacterales</taxon>
        <taxon>Ktedonobacteraceae</taxon>
        <taxon>Ktedonobacter</taxon>
    </lineage>
</organism>
<evidence type="ECO:0000313" key="2">
    <source>
        <dbReference type="Proteomes" id="UP000654345"/>
    </source>
</evidence>
<dbReference type="Proteomes" id="UP000654345">
    <property type="component" value="Unassembled WGS sequence"/>
</dbReference>
<accession>A0ABQ3UV79</accession>